<sequence length="510" mass="55090">MESADGQRGRDGGSLRRSPLNVIMSQIRRKRSFSDRKPLGRFLSRSSSQTGIPEDGEPEAREDKGGQSSGDSERHMGWGGVSVFLQRLGKKSDSRNLRLGHCDLTATDLLELASLLQFLPQLEEVDVSWNELIGGSLAALTSHMQQVSGIRTLRICSCRLNANDVAALGNSLGSVPLLEILDLSWNSGVGGGALQGLLGKLQPVLRELHLVACQLTAADAAVLGGVVAALPRLSLLDVSCNPQLSQEVDAGGFKQLAASLSHATNLTTLRLQACGLTANGIDALGGSLRYLPSVRELDLSCNKQLSGGLSRLTCHLAHVTHLESLDLHLCCLSHSDLEQLTLVVPYLRSVDVSWCKVVGGRLSLLLDSLQPSIILELRLSSCDLITDDLHHLAAASRRGFLSSLRVLDLSYNGSVGDEGWSALFSAGGLGSLEDVDVSLRPSSSTRCSAWLPSLLRALPRWAALARLALQRWTVGSEDRRLLDFILRKRSVLLEWDQDGRELRGTEQPEE</sequence>
<evidence type="ECO:0000256" key="1">
    <source>
        <dbReference type="SAM" id="MobiDB-lite"/>
    </source>
</evidence>
<dbReference type="InterPro" id="IPR001611">
    <property type="entry name" value="Leu-rich_rpt"/>
</dbReference>
<name>A0AAQ5ZHT8_AMPOC</name>
<evidence type="ECO:0000313" key="3">
    <source>
        <dbReference type="Proteomes" id="UP001501940"/>
    </source>
</evidence>
<dbReference type="PANTHER" id="PTHR24109:SF3">
    <property type="entry name" value="LEUCINE-RICH REPEAT-CONTAINING PROTEIN 31"/>
    <property type="match status" value="1"/>
</dbReference>
<dbReference type="SMART" id="SM00368">
    <property type="entry name" value="LRR_RI"/>
    <property type="match status" value="6"/>
</dbReference>
<dbReference type="Ensembl" id="ENSAOCT00000074097.1">
    <property type="protein sequence ID" value="ENSAOCP00000065633.1"/>
    <property type="gene ID" value="ENSAOCG00000028166.1"/>
</dbReference>
<dbReference type="AlphaFoldDB" id="A0AAQ5ZHT8"/>
<accession>A0AAQ5ZHT8</accession>
<keyword evidence="3" id="KW-1185">Reference proteome</keyword>
<dbReference type="SUPFAM" id="SSF52047">
    <property type="entry name" value="RNI-like"/>
    <property type="match status" value="1"/>
</dbReference>
<feature type="region of interest" description="Disordered" evidence="1">
    <location>
        <begin position="1"/>
        <end position="77"/>
    </location>
</feature>
<protein>
    <recommendedName>
        <fullName evidence="4">Leucine rich repeat containing 31</fullName>
    </recommendedName>
</protein>
<feature type="compositionally biased region" description="Basic and acidic residues" evidence="1">
    <location>
        <begin position="1"/>
        <end position="14"/>
    </location>
</feature>
<dbReference type="InterPro" id="IPR042419">
    <property type="entry name" value="LRC31"/>
</dbReference>
<gene>
    <name evidence="2" type="primary">LRRC31</name>
</gene>
<dbReference type="PANTHER" id="PTHR24109">
    <property type="entry name" value="LEUCINE-RICH REPEAT-CONTAINING PROTEIN 31"/>
    <property type="match status" value="1"/>
</dbReference>
<reference evidence="2" key="3">
    <citation type="submission" date="2025-09" db="UniProtKB">
        <authorList>
            <consortium name="Ensembl"/>
        </authorList>
    </citation>
    <scope>IDENTIFICATION</scope>
</reference>
<dbReference type="GeneTree" id="ENSGT00730000111293"/>
<evidence type="ECO:0000313" key="2">
    <source>
        <dbReference type="Ensembl" id="ENSAOCP00000065633.1"/>
    </source>
</evidence>
<reference evidence="2 3" key="1">
    <citation type="submission" date="2022-01" db="EMBL/GenBank/DDBJ databases">
        <title>A chromosome-scale genome assembly of the false clownfish, Amphiprion ocellaris.</title>
        <authorList>
            <person name="Ryu T."/>
        </authorList>
    </citation>
    <scope>NUCLEOTIDE SEQUENCE [LARGE SCALE GENOMIC DNA]</scope>
</reference>
<organism evidence="2 3">
    <name type="scientific">Amphiprion ocellaris</name>
    <name type="common">Clown anemonefish</name>
    <dbReference type="NCBI Taxonomy" id="80972"/>
    <lineage>
        <taxon>Eukaryota</taxon>
        <taxon>Metazoa</taxon>
        <taxon>Chordata</taxon>
        <taxon>Craniata</taxon>
        <taxon>Vertebrata</taxon>
        <taxon>Euteleostomi</taxon>
        <taxon>Actinopterygii</taxon>
        <taxon>Neopterygii</taxon>
        <taxon>Teleostei</taxon>
        <taxon>Neoteleostei</taxon>
        <taxon>Acanthomorphata</taxon>
        <taxon>Ovalentaria</taxon>
        <taxon>Pomacentridae</taxon>
        <taxon>Amphiprion</taxon>
    </lineage>
</organism>
<evidence type="ECO:0008006" key="4">
    <source>
        <dbReference type="Google" id="ProtNLM"/>
    </source>
</evidence>
<dbReference type="Proteomes" id="UP001501940">
    <property type="component" value="Chromosome 22"/>
</dbReference>
<dbReference type="Gene3D" id="3.80.10.10">
    <property type="entry name" value="Ribonuclease Inhibitor"/>
    <property type="match status" value="3"/>
</dbReference>
<proteinExistence type="predicted"/>
<feature type="compositionally biased region" description="Basic and acidic residues" evidence="1">
    <location>
        <begin position="58"/>
        <end position="76"/>
    </location>
</feature>
<reference evidence="2" key="2">
    <citation type="submission" date="2025-08" db="UniProtKB">
        <authorList>
            <consortium name="Ensembl"/>
        </authorList>
    </citation>
    <scope>IDENTIFICATION</scope>
</reference>
<dbReference type="InterPro" id="IPR032675">
    <property type="entry name" value="LRR_dom_sf"/>
</dbReference>
<dbReference type="Pfam" id="PF13516">
    <property type="entry name" value="LRR_6"/>
    <property type="match status" value="2"/>
</dbReference>